<sequence>MKKPLLIILVLLVFVVSGISFLVSRARKKMFTDYVRMDQKLEQIAYPLEKENDSLLRLITDPDLWSKAQEVNFLTKDYKKYLESVKLKMLDDKDPDDYELMDKPNNMFFTENGLSEKGKEFITRTDELRENLIALVETPGLKTKINNTLSTDQVHDRDGRRRNWLEFNFKDFPLIASITKLTRMQSDVSKIEADIYRNYLMTKE</sequence>
<dbReference type="InterPro" id="IPR022720">
    <property type="entry name" value="Motility-assoc_prot_GldM_N"/>
</dbReference>
<name>A0ABW5LD58_9FLAO</name>
<gene>
    <name evidence="2" type="ORF">ACFSR1_09145</name>
</gene>
<protein>
    <recommendedName>
        <fullName evidence="1">Gliding motility-associated protein GldM N-terminal domain-containing protein</fullName>
    </recommendedName>
</protein>
<accession>A0ABW5LD58</accession>
<evidence type="ECO:0000313" key="2">
    <source>
        <dbReference type="EMBL" id="MFD2562827.1"/>
    </source>
</evidence>
<organism evidence="2 3">
    <name type="scientific">Aquimarina rubra</name>
    <dbReference type="NCBI Taxonomy" id="1920033"/>
    <lineage>
        <taxon>Bacteria</taxon>
        <taxon>Pseudomonadati</taxon>
        <taxon>Bacteroidota</taxon>
        <taxon>Flavobacteriia</taxon>
        <taxon>Flavobacteriales</taxon>
        <taxon>Flavobacteriaceae</taxon>
        <taxon>Aquimarina</taxon>
    </lineage>
</organism>
<comment type="caution">
    <text evidence="2">The sequence shown here is derived from an EMBL/GenBank/DDBJ whole genome shotgun (WGS) entry which is preliminary data.</text>
</comment>
<keyword evidence="3" id="KW-1185">Reference proteome</keyword>
<evidence type="ECO:0000259" key="1">
    <source>
        <dbReference type="Pfam" id="PF12081"/>
    </source>
</evidence>
<dbReference type="RefSeq" id="WP_378291755.1">
    <property type="nucleotide sequence ID" value="NZ_JBHULE010000019.1"/>
</dbReference>
<dbReference type="Pfam" id="PF12081">
    <property type="entry name" value="GldM_1st"/>
    <property type="match status" value="1"/>
</dbReference>
<proteinExistence type="predicted"/>
<reference evidence="3" key="1">
    <citation type="journal article" date="2019" name="Int. J. Syst. Evol. Microbiol.">
        <title>The Global Catalogue of Microorganisms (GCM) 10K type strain sequencing project: providing services to taxonomists for standard genome sequencing and annotation.</title>
        <authorList>
            <consortium name="The Broad Institute Genomics Platform"/>
            <consortium name="The Broad Institute Genome Sequencing Center for Infectious Disease"/>
            <person name="Wu L."/>
            <person name="Ma J."/>
        </authorList>
    </citation>
    <scope>NUCLEOTIDE SEQUENCE [LARGE SCALE GENOMIC DNA]</scope>
    <source>
        <strain evidence="3">KCTC 52274</strain>
    </source>
</reference>
<feature type="domain" description="Gliding motility-associated protein GldM N-terminal" evidence="1">
    <location>
        <begin position="35"/>
        <end position="200"/>
    </location>
</feature>
<dbReference type="Proteomes" id="UP001597319">
    <property type="component" value="Unassembled WGS sequence"/>
</dbReference>
<dbReference type="EMBL" id="JBHULE010000019">
    <property type="protein sequence ID" value="MFD2562827.1"/>
    <property type="molecule type" value="Genomic_DNA"/>
</dbReference>
<evidence type="ECO:0000313" key="3">
    <source>
        <dbReference type="Proteomes" id="UP001597319"/>
    </source>
</evidence>